<dbReference type="EMBL" id="KF900616">
    <property type="protein sequence ID" value="AIF01278.1"/>
    <property type="molecule type" value="Genomic_DNA"/>
</dbReference>
<organism evidence="2">
    <name type="scientific">uncultured marine group II/III euryarchaeote KM3_144_H10</name>
    <dbReference type="NCBI Taxonomy" id="1457880"/>
    <lineage>
        <taxon>Archaea</taxon>
        <taxon>Methanobacteriati</taxon>
        <taxon>Methanobacteriota</taxon>
        <taxon>environmental samples</taxon>
    </lineage>
</organism>
<feature type="region of interest" description="Disordered" evidence="1">
    <location>
        <begin position="212"/>
        <end position="235"/>
    </location>
</feature>
<accession>A0A075GI67</accession>
<proteinExistence type="predicted"/>
<name>A0A075GI67_9EURY</name>
<protein>
    <submittedName>
        <fullName evidence="2">Uncharacterized protein</fullName>
    </submittedName>
</protein>
<sequence>MAESVNVCRCCRGSLHELDNNPLCKVCSPWNDAKQLLLLSTPPWQNYMQQHQTELLNQTIDWLRKDRQIISYMPYNRGWAELLRKLTGNSHILSVDIQIENHRDYESYLAVFEKLAARGSLLFPNIAGGETDNNEITVRFNGHEIRTLGQAIIVDGAKIDRGPGTLLFMMMIENRVESPALRFLNLFHQFEGTDHSHATNDEQLSRDVLRDGRFNPYGAADSPRTKSRKKKNAPPPLCDWNHETYLLGIELGTKGRHVIQLPTQPSLLERFLTIWGGRPSTLVSDRLRAATRHLTKIVGIHSEDARITPLERSFSLYRSIIDGNPNVEVIDYGLVVKGGLGILWRITPGRGAHNAPYLIQTMSQNRIGLGQPICMFDDAELPLGDRLSSVVLGLLNDDKLIHQFDQIKYAVHQYKIVNERGYDATPHCDLFP</sequence>
<reference evidence="2" key="1">
    <citation type="journal article" date="2014" name="Genome Biol. Evol.">
        <title>Pangenome evidence for extensive interdomain horizontal transfer affecting lineage core and shell genes in uncultured planktonic thaumarchaeota and euryarchaeota.</title>
        <authorList>
            <person name="Deschamps P."/>
            <person name="Zivanovic Y."/>
            <person name="Moreira D."/>
            <person name="Rodriguez-Valera F."/>
            <person name="Lopez-Garcia P."/>
        </authorList>
    </citation>
    <scope>NUCLEOTIDE SEQUENCE</scope>
</reference>
<evidence type="ECO:0000313" key="2">
    <source>
        <dbReference type="EMBL" id="AIF01278.1"/>
    </source>
</evidence>
<dbReference type="AlphaFoldDB" id="A0A075GI67"/>
<evidence type="ECO:0000256" key="1">
    <source>
        <dbReference type="SAM" id="MobiDB-lite"/>
    </source>
</evidence>